<dbReference type="Proteomes" id="UP001054945">
    <property type="component" value="Unassembled WGS sequence"/>
</dbReference>
<evidence type="ECO:0000313" key="2">
    <source>
        <dbReference type="EMBL" id="GIY71005.1"/>
    </source>
</evidence>
<accession>A0AAV4VL07</accession>
<sequence>MSGLWMSGSSSSNWIHHIFDDFELRRLGHSVLQHVSTLSDADRCSLFLDQRRERPILSTTFDDSQPLLSQPPQGDVLPPSNSSCSARDAPGVADSRRAEARLRAGPRHVQRSRHAQLLPQSLAERQHSRSR</sequence>
<keyword evidence="3" id="KW-1185">Reference proteome</keyword>
<dbReference type="EMBL" id="BPLR01014741">
    <property type="protein sequence ID" value="GIY71005.1"/>
    <property type="molecule type" value="Genomic_DNA"/>
</dbReference>
<comment type="caution">
    <text evidence="2">The sequence shown here is derived from an EMBL/GenBank/DDBJ whole genome shotgun (WGS) entry which is preliminary data.</text>
</comment>
<feature type="compositionally biased region" description="Basic residues" evidence="1">
    <location>
        <begin position="104"/>
        <end position="114"/>
    </location>
</feature>
<dbReference type="AlphaFoldDB" id="A0AAV4VL07"/>
<name>A0AAV4VL07_CAEEX</name>
<reference evidence="2 3" key="1">
    <citation type="submission" date="2021-06" db="EMBL/GenBank/DDBJ databases">
        <title>Caerostris extrusa draft genome.</title>
        <authorList>
            <person name="Kono N."/>
            <person name="Arakawa K."/>
        </authorList>
    </citation>
    <scope>NUCLEOTIDE SEQUENCE [LARGE SCALE GENOMIC DNA]</scope>
</reference>
<organism evidence="2 3">
    <name type="scientific">Caerostris extrusa</name>
    <name type="common">Bark spider</name>
    <name type="synonym">Caerostris bankana</name>
    <dbReference type="NCBI Taxonomy" id="172846"/>
    <lineage>
        <taxon>Eukaryota</taxon>
        <taxon>Metazoa</taxon>
        <taxon>Ecdysozoa</taxon>
        <taxon>Arthropoda</taxon>
        <taxon>Chelicerata</taxon>
        <taxon>Arachnida</taxon>
        <taxon>Araneae</taxon>
        <taxon>Araneomorphae</taxon>
        <taxon>Entelegynae</taxon>
        <taxon>Araneoidea</taxon>
        <taxon>Araneidae</taxon>
        <taxon>Caerostris</taxon>
    </lineage>
</organism>
<feature type="compositionally biased region" description="Polar residues" evidence="1">
    <location>
        <begin position="57"/>
        <end position="72"/>
    </location>
</feature>
<proteinExistence type="predicted"/>
<feature type="region of interest" description="Disordered" evidence="1">
    <location>
        <begin position="57"/>
        <end position="131"/>
    </location>
</feature>
<evidence type="ECO:0000256" key="1">
    <source>
        <dbReference type="SAM" id="MobiDB-lite"/>
    </source>
</evidence>
<protein>
    <submittedName>
        <fullName evidence="2">Uncharacterized protein</fullName>
    </submittedName>
</protein>
<gene>
    <name evidence="2" type="ORF">CEXT_299041</name>
</gene>
<evidence type="ECO:0000313" key="3">
    <source>
        <dbReference type="Proteomes" id="UP001054945"/>
    </source>
</evidence>